<dbReference type="PANTHER" id="PTHR43335">
    <property type="entry name" value="ABC TRANSPORTER, ATP-BINDING PROTEIN"/>
    <property type="match status" value="1"/>
</dbReference>
<dbReference type="PANTHER" id="PTHR43335:SF4">
    <property type="entry name" value="ABC TRANSPORTER, ATP-BINDING PROTEIN"/>
    <property type="match status" value="1"/>
</dbReference>
<dbReference type="GO" id="GO:0005524">
    <property type="term" value="F:ATP binding"/>
    <property type="evidence" value="ECO:0007669"/>
    <property type="project" value="UniProtKB-KW"/>
</dbReference>
<name>A0A6B3L9N2_9BACT</name>
<evidence type="ECO:0000256" key="1">
    <source>
        <dbReference type="ARBA" id="ARBA00005417"/>
    </source>
</evidence>
<dbReference type="EMBL" id="CP066776">
    <property type="protein sequence ID" value="QQL46413.1"/>
    <property type="molecule type" value="Genomic_DNA"/>
</dbReference>
<evidence type="ECO:0000313" key="5">
    <source>
        <dbReference type="EMBL" id="QQL46413.1"/>
    </source>
</evidence>
<dbReference type="Proteomes" id="UP000475117">
    <property type="component" value="Chromosome"/>
</dbReference>
<gene>
    <name evidence="5" type="ORF">G3M56_010810</name>
</gene>
<evidence type="ECO:0000256" key="3">
    <source>
        <dbReference type="ARBA" id="ARBA00022741"/>
    </source>
</evidence>
<keyword evidence="4 5" id="KW-0067">ATP-binding</keyword>
<organism evidence="5 6">
    <name type="scientific">Sulfuriroseicoccus oceanibius</name>
    <dbReference type="NCBI Taxonomy" id="2707525"/>
    <lineage>
        <taxon>Bacteria</taxon>
        <taxon>Pseudomonadati</taxon>
        <taxon>Verrucomicrobiota</taxon>
        <taxon>Verrucomicrobiia</taxon>
        <taxon>Verrucomicrobiales</taxon>
        <taxon>Verrucomicrobiaceae</taxon>
        <taxon>Sulfuriroseicoccus</taxon>
    </lineage>
</organism>
<evidence type="ECO:0000313" key="6">
    <source>
        <dbReference type="Proteomes" id="UP000475117"/>
    </source>
</evidence>
<sequence>MIDVRNVSRQYYSRTAVDNISFSVKPGEVVGFLGPNGAGKSTTMRMLTGYLPPTRGSIQVAGHDVLTDSIAARREIGYMPENVPLYTDMRIKEYLRFRGRLKGLSGKDLRVRVGDVMEQCGLTHVRRKMIGTLSRGYRQRVGLADSLIHQPKLLILDEPTNGLDPNQIRQVRDLIKSLSERHTVLLSTHILSEVEAVCDRVVIINEGKIKADDTPDNLVSNLRRAGTVFLEIKADPAKAEELLRQVPAVKQVTLQNSADGWHWFVIRAESGTDTRQNIARLCSAQGWDLRELGRKSANLEDVFVELTQRQF</sequence>
<dbReference type="SMART" id="SM00382">
    <property type="entry name" value="AAA"/>
    <property type="match status" value="1"/>
</dbReference>
<dbReference type="PROSITE" id="PS50893">
    <property type="entry name" value="ABC_TRANSPORTER_2"/>
    <property type="match status" value="1"/>
</dbReference>
<accession>A0A6B3L9N2</accession>
<evidence type="ECO:0000256" key="4">
    <source>
        <dbReference type="ARBA" id="ARBA00022840"/>
    </source>
</evidence>
<dbReference type="Pfam" id="PF00005">
    <property type="entry name" value="ABC_tran"/>
    <property type="match status" value="1"/>
</dbReference>
<dbReference type="SUPFAM" id="SSF52540">
    <property type="entry name" value="P-loop containing nucleoside triphosphate hydrolases"/>
    <property type="match status" value="1"/>
</dbReference>
<dbReference type="GO" id="GO:0016887">
    <property type="term" value="F:ATP hydrolysis activity"/>
    <property type="evidence" value="ECO:0007669"/>
    <property type="project" value="InterPro"/>
</dbReference>
<keyword evidence="3" id="KW-0547">Nucleotide-binding</keyword>
<dbReference type="CDD" id="cd03230">
    <property type="entry name" value="ABC_DR_subfamily_A"/>
    <property type="match status" value="1"/>
</dbReference>
<evidence type="ECO:0000256" key="2">
    <source>
        <dbReference type="ARBA" id="ARBA00022448"/>
    </source>
</evidence>
<dbReference type="InterPro" id="IPR027417">
    <property type="entry name" value="P-loop_NTPase"/>
</dbReference>
<protein>
    <submittedName>
        <fullName evidence="5">ATP-binding cassette domain-containing protein</fullName>
    </submittedName>
</protein>
<dbReference type="InterPro" id="IPR003593">
    <property type="entry name" value="AAA+_ATPase"/>
</dbReference>
<reference evidence="5 6" key="1">
    <citation type="submission" date="2020-12" db="EMBL/GenBank/DDBJ databases">
        <title>Sulforoseuscoccus oceanibium gen. nov., sp. nov., a representative of the phylum Verrucomicrobia with special cytoplasmic membrane, and proposal of Sulforoseuscoccusaceae fam. nov.</title>
        <authorList>
            <person name="Xi F."/>
        </authorList>
    </citation>
    <scope>NUCLEOTIDE SEQUENCE [LARGE SCALE GENOMIC DNA]</scope>
    <source>
        <strain evidence="5 6">T37</strain>
    </source>
</reference>
<keyword evidence="2" id="KW-0813">Transport</keyword>
<comment type="similarity">
    <text evidence="1">Belongs to the ABC transporter superfamily.</text>
</comment>
<proteinExistence type="inferred from homology"/>
<dbReference type="KEGG" id="soa:G3M56_010810"/>
<dbReference type="Gene3D" id="3.40.50.300">
    <property type="entry name" value="P-loop containing nucleotide triphosphate hydrolases"/>
    <property type="match status" value="1"/>
</dbReference>
<dbReference type="InterPro" id="IPR003439">
    <property type="entry name" value="ABC_transporter-like_ATP-bd"/>
</dbReference>
<dbReference type="AlphaFoldDB" id="A0A6B3L9N2"/>
<keyword evidence="6" id="KW-1185">Reference proteome</keyword>